<dbReference type="Pfam" id="PF03692">
    <property type="entry name" value="CxxCxxCC"/>
    <property type="match status" value="1"/>
</dbReference>
<dbReference type="AlphaFoldDB" id="A0A9X4YCN9"/>
<dbReference type="PIRSF" id="PIRSF006173">
    <property type="entry name" value="UCP006173"/>
    <property type="match status" value="1"/>
</dbReference>
<dbReference type="RefSeq" id="WP_160898930.1">
    <property type="nucleotide sequence ID" value="NZ_WMEX01000005.1"/>
</dbReference>
<protein>
    <recommendedName>
        <fullName evidence="1">UPF0260 protein GLW01_09755</fullName>
    </recommendedName>
</protein>
<dbReference type="PANTHER" id="PTHR37421">
    <property type="entry name" value="UPF0260 PROTEIN YCGN"/>
    <property type="match status" value="1"/>
</dbReference>
<dbReference type="InterPro" id="IPR008228">
    <property type="entry name" value="UCP006173"/>
</dbReference>
<dbReference type="Proteomes" id="UP000460751">
    <property type="component" value="Unassembled WGS sequence"/>
</dbReference>
<proteinExistence type="inferred from homology"/>
<comment type="caution">
    <text evidence="2">The sequence shown here is derived from an EMBL/GenBank/DDBJ whole genome shotgun (WGS) entry which is preliminary data.</text>
</comment>
<keyword evidence="3" id="KW-1185">Reference proteome</keyword>
<accession>A0A9X4YCN9</accession>
<dbReference type="OrthoDB" id="9786855at2"/>
<dbReference type="PANTHER" id="PTHR37421:SF1">
    <property type="entry name" value="UPF0260 PROTEIN YCGN"/>
    <property type="match status" value="1"/>
</dbReference>
<dbReference type="HAMAP" id="MF_00676">
    <property type="entry name" value="UPF0260"/>
    <property type="match status" value="1"/>
</dbReference>
<dbReference type="NCBIfam" id="NF003501">
    <property type="entry name" value="PRK05170.1-5"/>
    <property type="match status" value="1"/>
</dbReference>
<comment type="similarity">
    <text evidence="1">Belongs to the UPF0260 family.</text>
</comment>
<reference evidence="2 3" key="1">
    <citation type="submission" date="2019-11" db="EMBL/GenBank/DDBJ databases">
        <title>Genome sequences of 17 halophilic strains isolated from different environments.</title>
        <authorList>
            <person name="Furrow R.E."/>
        </authorList>
    </citation>
    <scope>NUCLEOTIDE SEQUENCE [LARGE SCALE GENOMIC DNA]</scope>
    <source>
        <strain evidence="2 3">22507_15_FS</strain>
    </source>
</reference>
<organism evidence="2 3">
    <name type="scientific">Vreelandella halophila</name>
    <dbReference type="NCBI Taxonomy" id="86177"/>
    <lineage>
        <taxon>Bacteria</taxon>
        <taxon>Pseudomonadati</taxon>
        <taxon>Pseudomonadota</taxon>
        <taxon>Gammaproteobacteria</taxon>
        <taxon>Oceanospirillales</taxon>
        <taxon>Halomonadaceae</taxon>
        <taxon>Vreelandella</taxon>
    </lineage>
</organism>
<dbReference type="InterPro" id="IPR005358">
    <property type="entry name" value="Puta_zinc/iron-chelating_dom"/>
</dbReference>
<sequence length="162" mass="18020">MTNTDGTVPFWERKQLEAMTADEWESLCDGCGRCCTHKLEDADTGDVYATQIACRLLDCESCLCSDYPNRLSEVPDCLQVTPSIARNSDWLPKSCAYRRIAEGRGLAWWHPLVSGSRATVHTAGISVQGHVLPEPIVDPEDYEEHIVDWIQEEPAPVSKGAQ</sequence>
<evidence type="ECO:0000313" key="3">
    <source>
        <dbReference type="Proteomes" id="UP000460751"/>
    </source>
</evidence>
<dbReference type="EMBL" id="WMEX01000005">
    <property type="protein sequence ID" value="MYL27076.1"/>
    <property type="molecule type" value="Genomic_DNA"/>
</dbReference>
<dbReference type="NCBIfam" id="NF003507">
    <property type="entry name" value="PRK05170.2-5"/>
    <property type="match status" value="1"/>
</dbReference>
<name>A0A9X4YCN9_9GAMM</name>
<evidence type="ECO:0000313" key="2">
    <source>
        <dbReference type="EMBL" id="MYL27076.1"/>
    </source>
</evidence>
<gene>
    <name evidence="2" type="ORF">GLW01_09755</name>
</gene>
<evidence type="ECO:0000256" key="1">
    <source>
        <dbReference type="HAMAP-Rule" id="MF_00676"/>
    </source>
</evidence>